<comment type="caution">
    <text evidence="1">The sequence shown here is derived from an EMBL/GenBank/DDBJ whole genome shotgun (WGS) entry which is preliminary data.</text>
</comment>
<evidence type="ECO:0000313" key="2">
    <source>
        <dbReference type="Proteomes" id="UP001190700"/>
    </source>
</evidence>
<dbReference type="EMBL" id="LGRX02027276">
    <property type="protein sequence ID" value="KAK3249513.1"/>
    <property type="molecule type" value="Genomic_DNA"/>
</dbReference>
<gene>
    <name evidence="1" type="ORF">CYMTET_41066</name>
</gene>
<keyword evidence="2" id="KW-1185">Reference proteome</keyword>
<organism evidence="1 2">
    <name type="scientific">Cymbomonas tetramitiformis</name>
    <dbReference type="NCBI Taxonomy" id="36881"/>
    <lineage>
        <taxon>Eukaryota</taxon>
        <taxon>Viridiplantae</taxon>
        <taxon>Chlorophyta</taxon>
        <taxon>Pyramimonadophyceae</taxon>
        <taxon>Pyramimonadales</taxon>
        <taxon>Pyramimonadaceae</taxon>
        <taxon>Cymbomonas</taxon>
    </lineage>
</organism>
<accession>A0AAE0C859</accession>
<dbReference type="Proteomes" id="UP001190700">
    <property type="component" value="Unassembled WGS sequence"/>
</dbReference>
<proteinExistence type="predicted"/>
<dbReference type="AlphaFoldDB" id="A0AAE0C859"/>
<name>A0AAE0C859_9CHLO</name>
<sequence>MREGGFIGLLLARRCQLGKNCSGHSSTRCTATTVAPYWPGQFQQLEALAEEVIILPRVLLDMNIEKYELVSPTATEPSGWDAGLPERWRGEPGDSSLTELAVKMNGAALGSKPVGNYRPTAIRPSFCVEEDRQRPASCSPHLSAINSYHEDMGFPGPAKSRGLWRAVKGMIGIPAGANGGLSTCKYTMFAIVTFGRPDTGVSMLREHISIAGDTISVVLHKEKRKQHDCLEKRLTIPADGVQGLVHLLQHWEQVQDALWVQVSAAGSGELYSHWRLPWGQGKLQSTQANLPMAGCSWHRLSSVTQYYHDLAAVPTSTWSGTSGGLLRGDGGSSLALQQ</sequence>
<evidence type="ECO:0000313" key="1">
    <source>
        <dbReference type="EMBL" id="KAK3249513.1"/>
    </source>
</evidence>
<protein>
    <submittedName>
        <fullName evidence="1">Uncharacterized protein</fullName>
    </submittedName>
</protein>
<reference evidence="1 2" key="1">
    <citation type="journal article" date="2015" name="Genome Biol. Evol.">
        <title>Comparative Genomics of a Bacterivorous Green Alga Reveals Evolutionary Causalities and Consequences of Phago-Mixotrophic Mode of Nutrition.</title>
        <authorList>
            <person name="Burns J.A."/>
            <person name="Paasch A."/>
            <person name="Narechania A."/>
            <person name="Kim E."/>
        </authorList>
    </citation>
    <scope>NUCLEOTIDE SEQUENCE [LARGE SCALE GENOMIC DNA]</scope>
    <source>
        <strain evidence="1 2">PLY_AMNH</strain>
    </source>
</reference>